<evidence type="ECO:0000313" key="3">
    <source>
        <dbReference type="EMBL" id="MBW0509095.1"/>
    </source>
</evidence>
<comment type="caution">
    <text evidence="3">The sequence shown here is derived from an EMBL/GenBank/DDBJ whole genome shotgun (WGS) entry which is preliminary data.</text>
</comment>
<dbReference type="OrthoDB" id="10254187at2759"/>
<keyword evidence="4" id="KW-1185">Reference proteome</keyword>
<organism evidence="3 4">
    <name type="scientific">Austropuccinia psidii MF-1</name>
    <dbReference type="NCBI Taxonomy" id="1389203"/>
    <lineage>
        <taxon>Eukaryota</taxon>
        <taxon>Fungi</taxon>
        <taxon>Dikarya</taxon>
        <taxon>Basidiomycota</taxon>
        <taxon>Pucciniomycotina</taxon>
        <taxon>Pucciniomycetes</taxon>
        <taxon>Pucciniales</taxon>
        <taxon>Sphaerophragmiaceae</taxon>
        <taxon>Austropuccinia</taxon>
    </lineage>
</organism>
<dbReference type="PANTHER" id="PTHR15830:SF10">
    <property type="entry name" value="TELOMERE LENGTH REGULATION PROTEIN TEL2 HOMOLOG"/>
    <property type="match status" value="1"/>
</dbReference>
<dbReference type="AlphaFoldDB" id="A0A9Q3HPI2"/>
<dbReference type="InterPro" id="IPR051970">
    <property type="entry name" value="TEL2_Regulation"/>
</dbReference>
<accession>A0A9Q3HPI2</accession>
<dbReference type="InterPro" id="IPR038528">
    <property type="entry name" value="TEL2_C_sf"/>
</dbReference>
<dbReference type="GO" id="GO:0042162">
    <property type="term" value="F:telomeric DNA binding"/>
    <property type="evidence" value="ECO:0007669"/>
    <property type="project" value="TreeGrafter"/>
</dbReference>
<dbReference type="Pfam" id="PF10193">
    <property type="entry name" value="Telomere_reg-2"/>
    <property type="match status" value="1"/>
</dbReference>
<feature type="domain" description="Telomere length regulation protein conserved" evidence="2">
    <location>
        <begin position="700"/>
        <end position="811"/>
    </location>
</feature>
<sequence>MSNKLNQNPSQENVKTIENLLNQLNSISSSSSKQNHNPQNQNFLNESLIKKLNEILNQINLIDLENLLNQNSSLHKDFLYRKLPKIQSNLLIKVFLSESNLNHSNSILTWLGFSSSKHISNSKINKQFLIKLAKVSINSIILSLKNYQDQDQNHQNHQIILNLFNLLNSILNQFHLIDWYHSIFKDNLNLSISSSSSTSIQISLEDWNDFLNLLISIPQKLSKLIHQISSSNSSNQNILIQFDLNHFLSKFSLEFFDLIKSFNLSIHQINSFNQNSILPIKPLNLVLIKLINIGFLNTNFQSNSSSTTTFNFFSTIWQKLINSILNSNHHQNFSLWNLIIFHLPFSEMKTFIASLLSHLESNLIPTDSNIYFSTNSQSLDIEWAGAQILKFFFGHWGTQNHLGSIDPYQSLTSIIINTNPWSIFTARIIARWSAISFHHAPLARHQLSKMAMDAFSNQNQISNGSPSHHAFLLVLLLLTASPINSSTTPSPIQISLDPVFIDAIQRSLNSLRRPFRLMGMLMAETLTSFNKSNLTPKLDFGHDFNSSSDKDPDNLICSQIRQLTQNWNPSSSPSTSWSQLLSDLANSQISPEIQFNSNSDPIENHSNLNVSSQSISSFSTTSSISDPPILELSSTLRLSPPTSINRSIKPKIEVLSSHSNSDSLEPYEIPLEDLERLKPSDSFNQSESDYSKIKNKVHSPVYLSELSQYLKDHQNFERIQIGLKACAELIRRKKNWGSELIENSIDLTFSLLNLQDNFDLEGFEKFRQDGLRALIVCAPEKVAPCIIEQIFFHHYTVLQRIGMMNAIAMAACELAELDGFDNTQESEFVSKRTIESNPIHNSLIEAQENHQINDLSIKFNHFNLLSQQPRPKWISQRLLKERQDQAILKGQKANNQFQALGHKNFLIPMVYRMSSYLDESIRLNLKYGIGKPYLGSGWNILLDPILLTHFISTLKILIYTCQKSFIIDNRQTICKECFNLMFKIFQFSKKWSKEDDKQFQDFQSVEKVGLELILILLEGIIENENQNTLKQNQSLLIDQIESNKLNHTKSICLRNFYSQHSWDHQNLNVDKESILDFLGRIDEFI</sequence>
<dbReference type="GO" id="GO:0051879">
    <property type="term" value="F:Hsp90 protein binding"/>
    <property type="evidence" value="ECO:0007669"/>
    <property type="project" value="TreeGrafter"/>
</dbReference>
<dbReference type="Proteomes" id="UP000765509">
    <property type="component" value="Unassembled WGS sequence"/>
</dbReference>
<dbReference type="PANTHER" id="PTHR15830">
    <property type="entry name" value="TELOMERE LENGTH REGULATION PROTEIN TEL2 FAMILY MEMBER"/>
    <property type="match status" value="1"/>
</dbReference>
<dbReference type="EMBL" id="AVOT02020736">
    <property type="protein sequence ID" value="MBW0509095.1"/>
    <property type="molecule type" value="Genomic_DNA"/>
</dbReference>
<proteinExistence type="inferred from homology"/>
<evidence type="ECO:0000256" key="1">
    <source>
        <dbReference type="ARBA" id="ARBA00006133"/>
    </source>
</evidence>
<reference evidence="3" key="1">
    <citation type="submission" date="2021-03" db="EMBL/GenBank/DDBJ databases">
        <title>Draft genome sequence of rust myrtle Austropuccinia psidii MF-1, a brazilian biotype.</title>
        <authorList>
            <person name="Quecine M.C."/>
            <person name="Pachon D.M.R."/>
            <person name="Bonatelli M.L."/>
            <person name="Correr F.H."/>
            <person name="Franceschini L.M."/>
            <person name="Leite T.F."/>
            <person name="Margarido G.R.A."/>
            <person name="Almeida C.A."/>
            <person name="Ferrarezi J.A."/>
            <person name="Labate C.A."/>
        </authorList>
    </citation>
    <scope>NUCLEOTIDE SEQUENCE</scope>
    <source>
        <strain evidence="3">MF-1</strain>
    </source>
</reference>
<dbReference type="GO" id="GO:0051083">
    <property type="term" value="P:'de novo' cotranslational protein folding"/>
    <property type="evidence" value="ECO:0007669"/>
    <property type="project" value="TreeGrafter"/>
</dbReference>
<dbReference type="GO" id="GO:0005829">
    <property type="term" value="C:cytosol"/>
    <property type="evidence" value="ECO:0007669"/>
    <property type="project" value="TreeGrafter"/>
</dbReference>
<evidence type="ECO:0000259" key="2">
    <source>
        <dbReference type="Pfam" id="PF10193"/>
    </source>
</evidence>
<dbReference type="InterPro" id="IPR019337">
    <property type="entry name" value="Telomere_length_regulation_dom"/>
</dbReference>
<name>A0A9Q3HPI2_9BASI</name>
<dbReference type="Gene3D" id="1.25.40.720">
    <property type="entry name" value="Telomere length regulation protein 2, C-terminal domain"/>
    <property type="match status" value="1"/>
</dbReference>
<gene>
    <name evidence="3" type="ORF">O181_048810</name>
</gene>
<comment type="similarity">
    <text evidence="1">Belongs to the TEL2 family.</text>
</comment>
<protein>
    <recommendedName>
        <fullName evidence="2">Telomere length regulation protein conserved domain-containing protein</fullName>
    </recommendedName>
</protein>
<evidence type="ECO:0000313" key="4">
    <source>
        <dbReference type="Proteomes" id="UP000765509"/>
    </source>
</evidence>